<evidence type="ECO:0000259" key="7">
    <source>
        <dbReference type="Pfam" id="PF00441"/>
    </source>
</evidence>
<dbReference type="KEGG" id="llu:AKJ09_04875"/>
<dbReference type="InterPro" id="IPR006091">
    <property type="entry name" value="Acyl-CoA_Oxase/DH_mid-dom"/>
</dbReference>
<dbReference type="EMBL" id="CP012333">
    <property type="protein sequence ID" value="AKU98211.1"/>
    <property type="molecule type" value="Genomic_DNA"/>
</dbReference>
<dbReference type="InterPro" id="IPR006089">
    <property type="entry name" value="Acyl-CoA_DH_CS"/>
</dbReference>
<dbReference type="SUPFAM" id="SSF56645">
    <property type="entry name" value="Acyl-CoA dehydrogenase NM domain-like"/>
    <property type="match status" value="1"/>
</dbReference>
<evidence type="ECO:0000259" key="8">
    <source>
        <dbReference type="Pfam" id="PF02770"/>
    </source>
</evidence>
<feature type="domain" description="Acyl-CoA oxidase/dehydrogenase middle" evidence="8">
    <location>
        <begin position="132"/>
        <end position="226"/>
    </location>
</feature>
<dbReference type="SUPFAM" id="SSF47203">
    <property type="entry name" value="Acyl-CoA dehydrogenase C-terminal domain-like"/>
    <property type="match status" value="1"/>
</dbReference>
<feature type="domain" description="Acyl-CoA dehydrogenase/oxidase C-terminal" evidence="7">
    <location>
        <begin position="238"/>
        <end position="384"/>
    </location>
</feature>
<dbReference type="InterPro" id="IPR009075">
    <property type="entry name" value="AcylCo_DH/oxidase_C"/>
</dbReference>
<gene>
    <name evidence="10" type="ORF">AKJ09_04875</name>
</gene>
<evidence type="ECO:0000256" key="6">
    <source>
        <dbReference type="RuleBase" id="RU362125"/>
    </source>
</evidence>
<evidence type="ECO:0000256" key="5">
    <source>
        <dbReference type="ARBA" id="ARBA00023002"/>
    </source>
</evidence>
<accession>A0A0K1PXX0</accession>
<dbReference type="PATRIC" id="fig|1391654.3.peg.4939"/>
<comment type="cofactor">
    <cofactor evidence="1 6">
        <name>FAD</name>
        <dbReference type="ChEBI" id="CHEBI:57692"/>
    </cofactor>
</comment>
<dbReference type="STRING" id="1391654.AKJ09_04875"/>
<organism evidence="10 11">
    <name type="scientific">Labilithrix luteola</name>
    <dbReference type="NCBI Taxonomy" id="1391654"/>
    <lineage>
        <taxon>Bacteria</taxon>
        <taxon>Pseudomonadati</taxon>
        <taxon>Myxococcota</taxon>
        <taxon>Polyangia</taxon>
        <taxon>Polyangiales</taxon>
        <taxon>Labilitrichaceae</taxon>
        <taxon>Labilithrix</taxon>
    </lineage>
</organism>
<dbReference type="Gene3D" id="1.20.140.10">
    <property type="entry name" value="Butyryl-CoA Dehydrogenase, subunit A, domain 3"/>
    <property type="match status" value="1"/>
</dbReference>
<dbReference type="InterPro" id="IPR036250">
    <property type="entry name" value="AcylCo_DH-like_C"/>
</dbReference>
<dbReference type="Pfam" id="PF00441">
    <property type="entry name" value="Acyl-CoA_dh_1"/>
    <property type="match status" value="1"/>
</dbReference>
<reference evidence="10 11" key="1">
    <citation type="submission" date="2015-08" db="EMBL/GenBank/DDBJ databases">
        <authorList>
            <person name="Babu N.S."/>
            <person name="Beckwith C.J."/>
            <person name="Beseler K.G."/>
            <person name="Brison A."/>
            <person name="Carone J.V."/>
            <person name="Caskin T.P."/>
            <person name="Diamond M."/>
            <person name="Durham M.E."/>
            <person name="Foxe J.M."/>
            <person name="Go M."/>
            <person name="Henderson B.A."/>
            <person name="Jones I.B."/>
            <person name="McGettigan J.A."/>
            <person name="Micheletti S.J."/>
            <person name="Nasrallah M.E."/>
            <person name="Ortiz D."/>
            <person name="Piller C.R."/>
            <person name="Privatt S.R."/>
            <person name="Schneider S.L."/>
            <person name="Sharp S."/>
            <person name="Smith T.C."/>
            <person name="Stanton J.D."/>
            <person name="Ullery H.E."/>
            <person name="Wilson R.J."/>
            <person name="Serrano M.G."/>
            <person name="Buck G."/>
            <person name="Lee V."/>
            <person name="Wang Y."/>
            <person name="Carvalho R."/>
            <person name="Voegtly L."/>
            <person name="Shi R."/>
            <person name="Duckworth R."/>
            <person name="Johnson A."/>
            <person name="Loviza R."/>
            <person name="Walstead R."/>
            <person name="Shah Z."/>
            <person name="Kiflezghi M."/>
            <person name="Wade K."/>
            <person name="Ball S.L."/>
            <person name="Bradley K.W."/>
            <person name="Asai D.J."/>
            <person name="Bowman C.A."/>
            <person name="Russell D.A."/>
            <person name="Pope W.H."/>
            <person name="Jacobs-Sera D."/>
            <person name="Hendrix R.W."/>
            <person name="Hatfull G.F."/>
        </authorList>
    </citation>
    <scope>NUCLEOTIDE SEQUENCE [LARGE SCALE GENOMIC DNA]</scope>
    <source>
        <strain evidence="10 11">DSM 27648</strain>
    </source>
</reference>
<protein>
    <submittedName>
        <fullName evidence="10">Butyryl-CoA dehydrogenase</fullName>
    </submittedName>
</protein>
<name>A0A0K1PXX0_9BACT</name>
<dbReference type="FunFam" id="1.10.540.10:FF:000026">
    <property type="entry name" value="Acyl-CoA dehydrogenase medium chain"/>
    <property type="match status" value="1"/>
</dbReference>
<evidence type="ECO:0000256" key="4">
    <source>
        <dbReference type="ARBA" id="ARBA00022827"/>
    </source>
</evidence>
<dbReference type="GO" id="GO:0050660">
    <property type="term" value="F:flavin adenine dinucleotide binding"/>
    <property type="evidence" value="ECO:0007669"/>
    <property type="project" value="InterPro"/>
</dbReference>
<dbReference type="FunFam" id="2.40.110.10:FF:000002">
    <property type="entry name" value="Acyl-CoA dehydrogenase fadE12"/>
    <property type="match status" value="1"/>
</dbReference>
<dbReference type="GO" id="GO:0003995">
    <property type="term" value="F:acyl-CoA dehydrogenase activity"/>
    <property type="evidence" value="ECO:0007669"/>
    <property type="project" value="InterPro"/>
</dbReference>
<dbReference type="PANTHER" id="PTHR43884:SF12">
    <property type="entry name" value="ISOVALERYL-COA DEHYDROGENASE, MITOCHONDRIAL-RELATED"/>
    <property type="match status" value="1"/>
</dbReference>
<proteinExistence type="inferred from homology"/>
<evidence type="ECO:0000313" key="11">
    <source>
        <dbReference type="Proteomes" id="UP000064967"/>
    </source>
</evidence>
<evidence type="ECO:0000256" key="1">
    <source>
        <dbReference type="ARBA" id="ARBA00001974"/>
    </source>
</evidence>
<dbReference type="InterPro" id="IPR013786">
    <property type="entry name" value="AcylCoA_DH/ox_N"/>
</dbReference>
<dbReference type="Gene3D" id="1.10.540.10">
    <property type="entry name" value="Acyl-CoA dehydrogenase/oxidase, N-terminal domain"/>
    <property type="match status" value="1"/>
</dbReference>
<dbReference type="Pfam" id="PF02771">
    <property type="entry name" value="Acyl-CoA_dh_N"/>
    <property type="match status" value="1"/>
</dbReference>
<dbReference type="Pfam" id="PF02770">
    <property type="entry name" value="Acyl-CoA_dh_M"/>
    <property type="match status" value="1"/>
</dbReference>
<dbReference type="AlphaFoldDB" id="A0A0K1PXX0"/>
<dbReference type="InterPro" id="IPR046373">
    <property type="entry name" value="Acyl-CoA_Oxase/DH_mid-dom_sf"/>
</dbReference>
<dbReference type="PANTHER" id="PTHR43884">
    <property type="entry name" value="ACYL-COA DEHYDROGENASE"/>
    <property type="match status" value="1"/>
</dbReference>
<dbReference type="PROSITE" id="PS00073">
    <property type="entry name" value="ACYL_COA_DH_2"/>
    <property type="match status" value="1"/>
</dbReference>
<keyword evidence="11" id="KW-1185">Reference proteome</keyword>
<dbReference type="InterPro" id="IPR009100">
    <property type="entry name" value="AcylCoA_DH/oxidase_NM_dom_sf"/>
</dbReference>
<comment type="similarity">
    <text evidence="2 6">Belongs to the acyl-CoA dehydrogenase family.</text>
</comment>
<evidence type="ECO:0000256" key="2">
    <source>
        <dbReference type="ARBA" id="ARBA00009347"/>
    </source>
</evidence>
<keyword evidence="4 6" id="KW-0274">FAD</keyword>
<evidence type="ECO:0000259" key="9">
    <source>
        <dbReference type="Pfam" id="PF02771"/>
    </source>
</evidence>
<keyword evidence="3 6" id="KW-0285">Flavoprotein</keyword>
<evidence type="ECO:0000313" key="10">
    <source>
        <dbReference type="EMBL" id="AKU98211.1"/>
    </source>
</evidence>
<dbReference type="Gene3D" id="2.40.110.10">
    <property type="entry name" value="Butyryl-CoA Dehydrogenase, subunit A, domain 2"/>
    <property type="match status" value="1"/>
</dbReference>
<keyword evidence="5 6" id="KW-0560">Oxidoreductase</keyword>
<dbReference type="InterPro" id="IPR037069">
    <property type="entry name" value="AcylCoA_DH/ox_N_sf"/>
</dbReference>
<sequence>MRCSIIVVMPYLFETDEHTQLRETARRFSQKHIAPHAHAWEEANEFPRELYREAAEAGLLGVSYPEDYGGAGGDITHALVASEEMVLAGRSVGTCVGLGSHGIALPPIVRLGSDEQKARFVTPVLRGEKISALAITEPWAGSDVARIRTKAVRDGSHYVVDGSKTFITSGCRADLVTVAVRTGGEGHGGISLLVVERGTEGFSVSKKLAKTGWWASDTAELSFEGCRVPVENLIGEENSGFLAIMLNFATERLFLAGQCVAIAELAYRESVSYARDRHAFGRSIMGHQVIRHKLADMVTKLAAARALVSECAVRHVRGEQVPGLAAMTKNAATDMCSFVVDQAVQIHGGSGYMREVLVERLYRDARLYPIGGGTREIMNEIIAKTEGY</sequence>
<dbReference type="PIRSF" id="PIRSF016578">
    <property type="entry name" value="HsaA"/>
    <property type="match status" value="1"/>
</dbReference>
<evidence type="ECO:0000256" key="3">
    <source>
        <dbReference type="ARBA" id="ARBA00022630"/>
    </source>
</evidence>
<feature type="domain" description="Acyl-CoA dehydrogenase/oxidase N-terminal" evidence="9">
    <location>
        <begin position="15"/>
        <end position="128"/>
    </location>
</feature>
<dbReference type="FunFam" id="1.20.140.10:FF:000001">
    <property type="entry name" value="Acyl-CoA dehydrogenase"/>
    <property type="match status" value="1"/>
</dbReference>
<dbReference type="Proteomes" id="UP000064967">
    <property type="component" value="Chromosome"/>
</dbReference>